<proteinExistence type="predicted"/>
<dbReference type="Gene3D" id="1.25.40.10">
    <property type="entry name" value="Tetratricopeptide repeat domain"/>
    <property type="match status" value="2"/>
</dbReference>
<dbReference type="SMART" id="SM00028">
    <property type="entry name" value="TPR"/>
    <property type="match status" value="4"/>
</dbReference>
<dbReference type="PROSITE" id="PS50005">
    <property type="entry name" value="TPR"/>
    <property type="match status" value="1"/>
</dbReference>
<dbReference type="AlphaFoldDB" id="A0A510JXD2"/>
<keyword evidence="2" id="KW-0472">Membrane</keyword>
<dbReference type="SMART" id="SM00671">
    <property type="entry name" value="SEL1"/>
    <property type="match status" value="4"/>
</dbReference>
<evidence type="ECO:0000313" key="3">
    <source>
        <dbReference type="EMBL" id="BBM44042.1"/>
    </source>
</evidence>
<sequence>MKIYNKIIVFGIGILTILFLFQYILFKGGFMNREKYEQILKKANEMSEKKNYEKAENLLKKSIKYDIEGYYQLGIFYFSELNDEKRAIKFFELGYKKGYILSTLPLGDIYREKGDVEKAKEWYQKGVEENENFCNIQLAKIYMSEKKFNEAEKVLLEIENIEKNGEAIYNLFIISYLKNDKKNMDKWENKLFNETLVEDINEDMINNIKYIKGSDKDKKFFNQINDANSFAFLGNYNIAENKLKDAIKINEKDGYYELGKLYYYILKKDLAKKILEKSYELGNFQSLSIIGRIEEDNEKIEKAKEIYKIGVEKEDRESIFNLGAIYEEEDNDIENAIIIYNKGMALKDARSIYNLVHIYEKLGEEEEVKKLKNKILFEKGLIYLEYDMINYAKK</sequence>
<dbReference type="EMBL" id="AP019831">
    <property type="protein sequence ID" value="BBM44042.1"/>
    <property type="molecule type" value="Genomic_DNA"/>
</dbReference>
<dbReference type="GO" id="GO:0036503">
    <property type="term" value="P:ERAD pathway"/>
    <property type="evidence" value="ECO:0007669"/>
    <property type="project" value="TreeGrafter"/>
</dbReference>
<dbReference type="Proteomes" id="UP000422644">
    <property type="component" value="Chromosome"/>
</dbReference>
<feature type="transmembrane region" description="Helical" evidence="2">
    <location>
        <begin position="7"/>
        <end position="26"/>
    </location>
</feature>
<reference evidence="3 4" key="1">
    <citation type="submission" date="2019-07" db="EMBL/GenBank/DDBJ databases">
        <title>Complete Genome Sequence of Leptotrichia trevisanii Strain JMUB3870.</title>
        <authorList>
            <person name="Watanabe S."/>
            <person name="Cui L."/>
        </authorList>
    </citation>
    <scope>NUCLEOTIDE SEQUENCE [LARGE SCALE GENOMIC DNA]</scope>
    <source>
        <strain evidence="3 4">JMUB3870</strain>
    </source>
</reference>
<accession>A0A510JXD2</accession>
<dbReference type="InterPro" id="IPR006597">
    <property type="entry name" value="Sel1-like"/>
</dbReference>
<dbReference type="InterPro" id="IPR011990">
    <property type="entry name" value="TPR-like_helical_dom_sf"/>
</dbReference>
<name>A0A510JXD2_9FUSO</name>
<protein>
    <submittedName>
        <fullName evidence="3">Sel1 repeat protein</fullName>
    </submittedName>
</protein>
<keyword evidence="4" id="KW-1185">Reference proteome</keyword>
<organism evidence="3 4">
    <name type="scientific">Leptotrichia trevisanii</name>
    <dbReference type="NCBI Taxonomy" id="109328"/>
    <lineage>
        <taxon>Bacteria</taxon>
        <taxon>Fusobacteriati</taxon>
        <taxon>Fusobacteriota</taxon>
        <taxon>Fusobacteriia</taxon>
        <taxon>Fusobacteriales</taxon>
        <taxon>Leptotrichiaceae</taxon>
        <taxon>Leptotrichia</taxon>
    </lineage>
</organism>
<feature type="repeat" description="TPR" evidence="1">
    <location>
        <begin position="100"/>
        <end position="133"/>
    </location>
</feature>
<evidence type="ECO:0000256" key="2">
    <source>
        <dbReference type="SAM" id="Phobius"/>
    </source>
</evidence>
<dbReference type="PANTHER" id="PTHR11102:SF147">
    <property type="entry name" value="SEL1L ADAPTOR SUBUNIT OF ERAD E3 UBIQUITIN LIGASE"/>
    <property type="match status" value="1"/>
</dbReference>
<dbReference type="InterPro" id="IPR050767">
    <property type="entry name" value="Sel1_AlgK"/>
</dbReference>
<keyword evidence="2" id="KW-1133">Transmembrane helix</keyword>
<dbReference type="SUPFAM" id="SSF81901">
    <property type="entry name" value="HCP-like"/>
    <property type="match status" value="2"/>
</dbReference>
<dbReference type="PANTHER" id="PTHR11102">
    <property type="entry name" value="SEL-1-LIKE PROTEIN"/>
    <property type="match status" value="1"/>
</dbReference>
<dbReference type="InterPro" id="IPR019734">
    <property type="entry name" value="TPR_rpt"/>
</dbReference>
<evidence type="ECO:0000256" key="1">
    <source>
        <dbReference type="PROSITE-ProRule" id="PRU00339"/>
    </source>
</evidence>
<keyword evidence="2" id="KW-0812">Transmembrane</keyword>
<gene>
    <name evidence="3" type="ORF">JMUB3870_0132</name>
</gene>
<keyword evidence="1" id="KW-0802">TPR repeat</keyword>
<evidence type="ECO:0000313" key="4">
    <source>
        <dbReference type="Proteomes" id="UP000422644"/>
    </source>
</evidence>
<dbReference type="Pfam" id="PF13181">
    <property type="entry name" value="TPR_8"/>
    <property type="match status" value="1"/>
</dbReference>